<dbReference type="GO" id="GO:0000981">
    <property type="term" value="F:DNA-binding transcription factor activity, RNA polymerase II-specific"/>
    <property type="evidence" value="ECO:0007669"/>
    <property type="project" value="InterPro"/>
</dbReference>
<feature type="compositionally biased region" description="Low complexity" evidence="1">
    <location>
        <begin position="1"/>
        <end position="10"/>
    </location>
</feature>
<dbReference type="SMART" id="SM00066">
    <property type="entry name" value="GAL4"/>
    <property type="match status" value="1"/>
</dbReference>
<feature type="domain" description="Zn(2)-C6 fungal-type" evidence="2">
    <location>
        <begin position="286"/>
        <end position="325"/>
    </location>
</feature>
<feature type="compositionally biased region" description="Low complexity" evidence="1">
    <location>
        <begin position="154"/>
        <end position="219"/>
    </location>
</feature>
<evidence type="ECO:0000259" key="2">
    <source>
        <dbReference type="PROSITE" id="PS50048"/>
    </source>
</evidence>
<organism evidence="3 4">
    <name type="scientific">Serendipita vermifera MAFF 305830</name>
    <dbReference type="NCBI Taxonomy" id="933852"/>
    <lineage>
        <taxon>Eukaryota</taxon>
        <taxon>Fungi</taxon>
        <taxon>Dikarya</taxon>
        <taxon>Basidiomycota</taxon>
        <taxon>Agaricomycotina</taxon>
        <taxon>Agaricomycetes</taxon>
        <taxon>Sebacinales</taxon>
        <taxon>Serendipitaceae</taxon>
        <taxon>Serendipita</taxon>
    </lineage>
</organism>
<sequence length="342" mass="37479">MYVQQQQQQHHQGHYHHQHTASQGHRHQQQQQYEYTAPVSRHLPSTRAYSYHPYAAPTPSPRVSRYVAPWDVQGQVPTLNDYAASSPLLDYSPYGSMHTATDAFSFPLYTPTTVNPYQTIQHQQQQQLPTCIAPEDLYTPISPSFPEDADDRALSPLSTDNSSNSSNSNRSSPTRLGLQIPPSTVSPSSLSLTASSGSSLAPSSGLPSPVDSISSNDSSEQAFIPTPSLRKSSTKTAGAKRSTRSAAPEPAWVEAVLAEDAKRIQDSIDAGVTTTARPSNRPIAFACVFCRHRKIQCIRPKVEAGPGEKPLPCNQCEKRSRCCEYPPAALNPRMGRRAKNED</sequence>
<name>A0A0C3BAD0_SERVB</name>
<dbReference type="InterPro" id="IPR036864">
    <property type="entry name" value="Zn2-C6_fun-type_DNA-bd_sf"/>
</dbReference>
<dbReference type="OrthoDB" id="39175at2759"/>
<evidence type="ECO:0000313" key="4">
    <source>
        <dbReference type="Proteomes" id="UP000054097"/>
    </source>
</evidence>
<protein>
    <recommendedName>
        <fullName evidence="2">Zn(2)-C6 fungal-type domain-containing protein</fullName>
    </recommendedName>
</protein>
<reference evidence="4" key="2">
    <citation type="submission" date="2015-01" db="EMBL/GenBank/DDBJ databases">
        <title>Evolutionary Origins and Diversification of the Mycorrhizal Mutualists.</title>
        <authorList>
            <consortium name="DOE Joint Genome Institute"/>
            <consortium name="Mycorrhizal Genomics Consortium"/>
            <person name="Kohler A."/>
            <person name="Kuo A."/>
            <person name="Nagy L.G."/>
            <person name="Floudas D."/>
            <person name="Copeland A."/>
            <person name="Barry K.W."/>
            <person name="Cichocki N."/>
            <person name="Veneault-Fourrey C."/>
            <person name="LaButti K."/>
            <person name="Lindquist E.A."/>
            <person name="Lipzen A."/>
            <person name="Lundell T."/>
            <person name="Morin E."/>
            <person name="Murat C."/>
            <person name="Riley R."/>
            <person name="Ohm R."/>
            <person name="Sun H."/>
            <person name="Tunlid A."/>
            <person name="Henrissat B."/>
            <person name="Grigoriev I.V."/>
            <person name="Hibbett D.S."/>
            <person name="Martin F."/>
        </authorList>
    </citation>
    <scope>NUCLEOTIDE SEQUENCE [LARGE SCALE GENOMIC DNA]</scope>
    <source>
        <strain evidence="4">MAFF 305830</strain>
    </source>
</reference>
<evidence type="ECO:0000256" key="1">
    <source>
        <dbReference type="SAM" id="MobiDB-lite"/>
    </source>
</evidence>
<gene>
    <name evidence="3" type="ORF">M408DRAFT_325368</name>
</gene>
<dbReference type="CDD" id="cd00067">
    <property type="entry name" value="GAL4"/>
    <property type="match status" value="1"/>
</dbReference>
<reference evidence="3 4" key="1">
    <citation type="submission" date="2014-04" db="EMBL/GenBank/DDBJ databases">
        <authorList>
            <consortium name="DOE Joint Genome Institute"/>
            <person name="Kuo A."/>
            <person name="Zuccaro A."/>
            <person name="Kohler A."/>
            <person name="Nagy L.G."/>
            <person name="Floudas D."/>
            <person name="Copeland A."/>
            <person name="Barry K.W."/>
            <person name="Cichocki N."/>
            <person name="Veneault-Fourrey C."/>
            <person name="LaButti K."/>
            <person name="Lindquist E.A."/>
            <person name="Lipzen A."/>
            <person name="Lundell T."/>
            <person name="Morin E."/>
            <person name="Murat C."/>
            <person name="Sun H."/>
            <person name="Tunlid A."/>
            <person name="Henrissat B."/>
            <person name="Grigoriev I.V."/>
            <person name="Hibbett D.S."/>
            <person name="Martin F."/>
            <person name="Nordberg H.P."/>
            <person name="Cantor M.N."/>
            <person name="Hua S.X."/>
        </authorList>
    </citation>
    <scope>NUCLEOTIDE SEQUENCE [LARGE SCALE GENOMIC DNA]</scope>
    <source>
        <strain evidence="3 4">MAFF 305830</strain>
    </source>
</reference>
<dbReference type="GO" id="GO:0008270">
    <property type="term" value="F:zinc ion binding"/>
    <property type="evidence" value="ECO:0007669"/>
    <property type="project" value="InterPro"/>
</dbReference>
<dbReference type="InterPro" id="IPR001138">
    <property type="entry name" value="Zn2Cys6_DnaBD"/>
</dbReference>
<dbReference type="AlphaFoldDB" id="A0A0C3BAD0"/>
<feature type="compositionally biased region" description="Basic residues" evidence="1">
    <location>
        <begin position="11"/>
        <end position="28"/>
    </location>
</feature>
<proteinExistence type="predicted"/>
<feature type="region of interest" description="Disordered" evidence="1">
    <location>
        <begin position="1"/>
        <end position="34"/>
    </location>
</feature>
<dbReference type="HOGENOM" id="CLU_811727_0_0_1"/>
<evidence type="ECO:0000313" key="3">
    <source>
        <dbReference type="EMBL" id="KIM33765.1"/>
    </source>
</evidence>
<accession>A0A0C3BAD0</accession>
<dbReference type="EMBL" id="KN824277">
    <property type="protein sequence ID" value="KIM33765.1"/>
    <property type="molecule type" value="Genomic_DNA"/>
</dbReference>
<dbReference type="SUPFAM" id="SSF57701">
    <property type="entry name" value="Zn2/Cys6 DNA-binding domain"/>
    <property type="match status" value="1"/>
</dbReference>
<dbReference type="Gene3D" id="4.10.240.10">
    <property type="entry name" value="Zn(2)-C6 fungal-type DNA-binding domain"/>
    <property type="match status" value="1"/>
</dbReference>
<dbReference type="Proteomes" id="UP000054097">
    <property type="component" value="Unassembled WGS sequence"/>
</dbReference>
<dbReference type="PROSITE" id="PS50048">
    <property type="entry name" value="ZN2_CY6_FUNGAL_2"/>
    <property type="match status" value="1"/>
</dbReference>
<keyword evidence="4" id="KW-1185">Reference proteome</keyword>
<feature type="region of interest" description="Disordered" evidence="1">
    <location>
        <begin position="135"/>
        <end position="248"/>
    </location>
</feature>